<keyword evidence="2" id="KW-1185">Reference proteome</keyword>
<dbReference type="AlphaFoldDB" id="A0A3P7MU48"/>
<organism evidence="1 2">
    <name type="scientific">Dibothriocephalus latus</name>
    <name type="common">Fish tapeworm</name>
    <name type="synonym">Diphyllobothrium latum</name>
    <dbReference type="NCBI Taxonomy" id="60516"/>
    <lineage>
        <taxon>Eukaryota</taxon>
        <taxon>Metazoa</taxon>
        <taxon>Spiralia</taxon>
        <taxon>Lophotrochozoa</taxon>
        <taxon>Platyhelminthes</taxon>
        <taxon>Cestoda</taxon>
        <taxon>Eucestoda</taxon>
        <taxon>Diphyllobothriidea</taxon>
        <taxon>Diphyllobothriidae</taxon>
        <taxon>Dibothriocephalus</taxon>
    </lineage>
</organism>
<proteinExistence type="predicted"/>
<gene>
    <name evidence="1" type="ORF">DILT_LOCUS16180</name>
</gene>
<dbReference type="Proteomes" id="UP000281553">
    <property type="component" value="Unassembled WGS sequence"/>
</dbReference>
<protein>
    <submittedName>
        <fullName evidence="1">Uncharacterized protein</fullName>
    </submittedName>
</protein>
<evidence type="ECO:0000313" key="1">
    <source>
        <dbReference type="EMBL" id="VDN33225.1"/>
    </source>
</evidence>
<evidence type="ECO:0000313" key="2">
    <source>
        <dbReference type="Proteomes" id="UP000281553"/>
    </source>
</evidence>
<reference evidence="1 2" key="1">
    <citation type="submission" date="2018-11" db="EMBL/GenBank/DDBJ databases">
        <authorList>
            <consortium name="Pathogen Informatics"/>
        </authorList>
    </citation>
    <scope>NUCLEOTIDE SEQUENCE [LARGE SCALE GENOMIC DNA]</scope>
</reference>
<dbReference type="EMBL" id="UYRU01083433">
    <property type="protein sequence ID" value="VDN33225.1"/>
    <property type="molecule type" value="Genomic_DNA"/>
</dbReference>
<sequence>MVAEKMAHLHTLPIRATAERFLSDTNFVLSEEPCVLKHIHRYIELLPQDGVSPRGYPTTAVHTYKQKQ</sequence>
<name>A0A3P7MU48_DIBLA</name>
<dbReference type="OrthoDB" id="10267235at2759"/>
<accession>A0A3P7MU48</accession>